<feature type="transmembrane region" description="Helical" evidence="7">
    <location>
        <begin position="76"/>
        <end position="93"/>
    </location>
</feature>
<feature type="transmembrane region" description="Helical" evidence="7">
    <location>
        <begin position="100"/>
        <end position="116"/>
    </location>
</feature>
<dbReference type="GO" id="GO:0005886">
    <property type="term" value="C:plasma membrane"/>
    <property type="evidence" value="ECO:0007669"/>
    <property type="project" value="UniProtKB-SubCell"/>
</dbReference>
<comment type="similarity">
    <text evidence="2">Belongs to the DoxX family.</text>
</comment>
<dbReference type="InterPro" id="IPR051907">
    <property type="entry name" value="DoxX-like_oxidoreductase"/>
</dbReference>
<proteinExistence type="inferred from homology"/>
<dbReference type="EMBL" id="OX365700">
    <property type="protein sequence ID" value="CAI4031737.1"/>
    <property type="molecule type" value="Genomic_DNA"/>
</dbReference>
<keyword evidence="3" id="KW-1003">Cell membrane</keyword>
<keyword evidence="6 7" id="KW-0472">Membrane</keyword>
<dbReference type="AlphaFoldDB" id="A0AA86MZA9"/>
<evidence type="ECO:0000256" key="7">
    <source>
        <dbReference type="SAM" id="Phobius"/>
    </source>
</evidence>
<dbReference type="InterPro" id="IPR032808">
    <property type="entry name" value="DoxX"/>
</dbReference>
<name>A0AA86MZA9_9BACT</name>
<keyword evidence="9" id="KW-1185">Reference proteome</keyword>
<evidence type="ECO:0000313" key="9">
    <source>
        <dbReference type="Proteomes" id="UP001179121"/>
    </source>
</evidence>
<dbReference type="KEGG" id="nti:DNFV4_02156"/>
<sequence>MTHETGLLTRAVMSAAPAYRRLIWGLEALLPLFDLSVRLYLAHIFWKGGMVKLSSWMSTVMLFTMVYDVPLLPPEIAAYLATAVELSGSFLLAIGLAGRWAALSLFGLNIVASISYGQLSEAALQEAFYWGILFLYFVLHGPGLLSVDALLQYLVRRRQTMNGADEAIAKQAVPRSA</sequence>
<keyword evidence="5 7" id="KW-1133">Transmembrane helix</keyword>
<dbReference type="PANTHER" id="PTHR33452:SF1">
    <property type="entry name" value="INNER MEMBRANE PROTEIN YPHA-RELATED"/>
    <property type="match status" value="1"/>
</dbReference>
<reference evidence="8" key="1">
    <citation type="submission" date="2022-10" db="EMBL/GenBank/DDBJ databases">
        <authorList>
            <person name="Koch H."/>
        </authorList>
    </citation>
    <scope>NUCLEOTIDE SEQUENCE</scope>
    <source>
        <strain evidence="8">DNF</strain>
    </source>
</reference>
<keyword evidence="4 7" id="KW-0812">Transmembrane</keyword>
<gene>
    <name evidence="8" type="ORF">DNFV4_02156</name>
</gene>
<protein>
    <submittedName>
        <fullName evidence="8">DoxX family protein</fullName>
    </submittedName>
</protein>
<feature type="transmembrane region" description="Helical" evidence="7">
    <location>
        <begin position="53"/>
        <end position="70"/>
    </location>
</feature>
<feature type="transmembrane region" description="Helical" evidence="7">
    <location>
        <begin position="128"/>
        <end position="151"/>
    </location>
</feature>
<evidence type="ECO:0000256" key="2">
    <source>
        <dbReference type="ARBA" id="ARBA00006679"/>
    </source>
</evidence>
<dbReference type="PANTHER" id="PTHR33452">
    <property type="entry name" value="OXIDOREDUCTASE CATD-RELATED"/>
    <property type="match status" value="1"/>
</dbReference>
<comment type="subcellular location">
    <subcellularLocation>
        <location evidence="1">Cell membrane</location>
        <topology evidence="1">Multi-pass membrane protein</topology>
    </subcellularLocation>
</comment>
<evidence type="ECO:0000256" key="3">
    <source>
        <dbReference type="ARBA" id="ARBA00022475"/>
    </source>
</evidence>
<evidence type="ECO:0000256" key="1">
    <source>
        <dbReference type="ARBA" id="ARBA00004651"/>
    </source>
</evidence>
<dbReference type="Proteomes" id="UP001179121">
    <property type="component" value="Chromosome"/>
</dbReference>
<evidence type="ECO:0000256" key="6">
    <source>
        <dbReference type="ARBA" id="ARBA00023136"/>
    </source>
</evidence>
<organism evidence="8 9">
    <name type="scientific">Nitrospira tepida</name>
    <dbReference type="NCBI Taxonomy" id="2973512"/>
    <lineage>
        <taxon>Bacteria</taxon>
        <taxon>Pseudomonadati</taxon>
        <taxon>Nitrospirota</taxon>
        <taxon>Nitrospiria</taxon>
        <taxon>Nitrospirales</taxon>
        <taxon>Nitrospiraceae</taxon>
        <taxon>Nitrospira</taxon>
    </lineage>
</organism>
<evidence type="ECO:0000256" key="4">
    <source>
        <dbReference type="ARBA" id="ARBA00022692"/>
    </source>
</evidence>
<accession>A0AA86MZA9</accession>
<evidence type="ECO:0000256" key="5">
    <source>
        <dbReference type="ARBA" id="ARBA00022989"/>
    </source>
</evidence>
<evidence type="ECO:0000313" key="8">
    <source>
        <dbReference type="EMBL" id="CAI4031737.1"/>
    </source>
</evidence>
<dbReference type="RefSeq" id="WP_213041728.1">
    <property type="nucleotide sequence ID" value="NZ_OX365700.1"/>
</dbReference>
<dbReference type="Pfam" id="PF07681">
    <property type="entry name" value="DoxX"/>
    <property type="match status" value="1"/>
</dbReference>